<reference evidence="2 3" key="1">
    <citation type="journal article" date="2012" name="Appl. Environ. Microbiol.">
        <title>Characterization of Two Virulent Phages of Lactobacillus plantarum.</title>
        <authorList>
            <person name="Briggiler Marco M."/>
            <person name="Garneau J.E."/>
            <person name="Tremblay D."/>
            <person name="Quiberoni A."/>
            <person name="Moineau S."/>
        </authorList>
    </citation>
    <scope>NUCLEOTIDE SEQUENCE [LARGE SCALE GENOMIC DNA]</scope>
</reference>
<keyword evidence="1" id="KW-1133">Transmembrane helix</keyword>
<gene>
    <name evidence="2" type="ORF">8014-B2_0054</name>
</gene>
<keyword evidence="1" id="KW-0812">Transmembrane</keyword>
<evidence type="ECO:0000313" key="3">
    <source>
        <dbReference type="Proteomes" id="UP000008061"/>
    </source>
</evidence>
<name>K4HZR1_9CAUD</name>
<dbReference type="EMBL" id="JX486088">
    <property type="protein sequence ID" value="AFU63121.1"/>
    <property type="molecule type" value="Genomic_DNA"/>
</dbReference>
<keyword evidence="1" id="KW-0472">Membrane</keyword>
<feature type="transmembrane region" description="Helical" evidence="1">
    <location>
        <begin position="6"/>
        <end position="24"/>
    </location>
</feature>
<evidence type="ECO:0000313" key="2">
    <source>
        <dbReference type="EMBL" id="AFU63121.1"/>
    </source>
</evidence>
<sequence length="185" mass="21370">MKSVLIVIVSVLLTVLLGLMINFIHDKNETYENSVATVVSQKYVPAKNSYAYITGLRTSNEYKYKRIIKLTEISLSDGTMANCEDGDVNGVAYKNENIADKDLMQHLFPDIFDSKFNSKIKLFKVGTEIQTNHEPAHYEISYVSSWTKGKITFNSKKQINYKKVKIGFINKFRVDNRYEKDYYAY</sequence>
<keyword evidence="3" id="KW-1185">Reference proteome</keyword>
<accession>K4HZR1</accession>
<protein>
    <submittedName>
        <fullName evidence="2">Uncharacterized protein</fullName>
    </submittedName>
</protein>
<dbReference type="Proteomes" id="UP000008061">
    <property type="component" value="Segment"/>
</dbReference>
<evidence type="ECO:0000256" key="1">
    <source>
        <dbReference type="SAM" id="Phobius"/>
    </source>
</evidence>
<organism evidence="2 3">
    <name type="scientific">Lactobacillus phage ATCC 8014-B2</name>
    <dbReference type="NCBI Taxonomy" id="1225795"/>
    <lineage>
        <taxon>Viruses</taxon>
        <taxon>Duplodnaviria</taxon>
        <taxon>Heunggongvirae</taxon>
        <taxon>Uroviricota</taxon>
        <taxon>Caudoviricetes</taxon>
        <taxon>Tybeckvirinae</taxon>
        <taxon>Douglaswolinvirus</taxon>
        <taxon>Douglaswolinvirus B2</taxon>
    </lineage>
</organism>
<proteinExistence type="predicted"/>